<dbReference type="SUPFAM" id="SSF48452">
    <property type="entry name" value="TPR-like"/>
    <property type="match status" value="1"/>
</dbReference>
<reference evidence="2 3" key="1">
    <citation type="submission" date="2015-06" db="EMBL/GenBank/DDBJ databases">
        <title>Draft genome sequence of an Alphaproteobacteria species associated to the Mediterranean sponge Oscarella lobularis.</title>
        <authorList>
            <person name="Jourda C."/>
            <person name="Santini S."/>
            <person name="Claverie J.-M."/>
        </authorList>
    </citation>
    <scope>NUCLEOTIDE SEQUENCE [LARGE SCALE GENOMIC DNA]</scope>
    <source>
        <strain evidence="2">IGS</strain>
    </source>
</reference>
<dbReference type="Proteomes" id="UP000037178">
    <property type="component" value="Unassembled WGS sequence"/>
</dbReference>
<dbReference type="InterPro" id="IPR019734">
    <property type="entry name" value="TPR_rpt"/>
</dbReference>
<protein>
    <recommendedName>
        <fullName evidence="4">Tetratricopeptide repeat protein</fullName>
    </recommendedName>
</protein>
<dbReference type="Gene3D" id="1.25.40.10">
    <property type="entry name" value="Tetratricopeptide repeat domain"/>
    <property type="match status" value="1"/>
</dbReference>
<dbReference type="Pfam" id="PF13181">
    <property type="entry name" value="TPR_8"/>
    <property type="match status" value="1"/>
</dbReference>
<evidence type="ECO:0008006" key="4">
    <source>
        <dbReference type="Google" id="ProtNLM"/>
    </source>
</evidence>
<dbReference type="InterPro" id="IPR011990">
    <property type="entry name" value="TPR-like_helical_dom_sf"/>
</dbReference>
<dbReference type="AlphaFoldDB" id="A0A0J9GYL1"/>
<keyword evidence="3" id="KW-1185">Reference proteome</keyword>
<dbReference type="EMBL" id="LFTY01000002">
    <property type="protein sequence ID" value="KMW58573.1"/>
    <property type="molecule type" value="Genomic_DNA"/>
</dbReference>
<evidence type="ECO:0000256" key="1">
    <source>
        <dbReference type="SAM" id="Coils"/>
    </source>
</evidence>
<evidence type="ECO:0000313" key="3">
    <source>
        <dbReference type="Proteomes" id="UP000037178"/>
    </source>
</evidence>
<feature type="coiled-coil region" evidence="1">
    <location>
        <begin position="71"/>
        <end position="98"/>
    </location>
</feature>
<accession>A0A0J9GYL1</accession>
<organism evidence="2 3">
    <name type="scientific">Candidatus Rhodobacter oscarellae</name>
    <dbReference type="NCBI Taxonomy" id="1675527"/>
    <lineage>
        <taxon>Bacteria</taxon>
        <taxon>Pseudomonadati</taxon>
        <taxon>Pseudomonadota</taxon>
        <taxon>Alphaproteobacteria</taxon>
        <taxon>Rhodobacterales</taxon>
        <taxon>Rhodobacter group</taxon>
        <taxon>Rhodobacter</taxon>
    </lineage>
</organism>
<proteinExistence type="predicted"/>
<evidence type="ECO:0000313" key="2">
    <source>
        <dbReference type="EMBL" id="KMW58573.1"/>
    </source>
</evidence>
<dbReference type="PATRIC" id="fig|1675527.3.peg.3715"/>
<name>A0A0J9GYL1_9RHOB</name>
<gene>
    <name evidence="2" type="ORF">AIOL_003551</name>
</gene>
<keyword evidence="1" id="KW-0175">Coiled coil</keyword>
<comment type="caution">
    <text evidence="2">The sequence shown here is derived from an EMBL/GenBank/DDBJ whole genome shotgun (WGS) entry which is preliminary data.</text>
</comment>
<sequence>MAMQAREKDFLLRAIAAGRADVSLYCRLAELADQSGDLDAARTYLARAKAQPQDNDSKQQLALLEVRLLRLSRRSARADELETELHLAEARAAQRRSDRPATRAALNKALARAGTPYSVELCLFEATVLESEGDLEAAEKALRAGGKAHPKVYWFPIRLARLTHERGAKRAARQFFDKAHKLAVDP</sequence>